<evidence type="ECO:0000313" key="2">
    <source>
        <dbReference type="Proteomes" id="UP000214720"/>
    </source>
</evidence>
<dbReference type="EMBL" id="MTHB01000106">
    <property type="protein sequence ID" value="OXC77460.1"/>
    <property type="molecule type" value="Genomic_DNA"/>
</dbReference>
<evidence type="ECO:0000313" key="1">
    <source>
        <dbReference type="EMBL" id="OXC77460.1"/>
    </source>
</evidence>
<comment type="caution">
    <text evidence="1">The sequence shown here is derived from an EMBL/GenBank/DDBJ whole genome shotgun (WGS) entry which is preliminary data.</text>
</comment>
<dbReference type="AlphaFoldDB" id="A0A226X390"/>
<protein>
    <submittedName>
        <fullName evidence="1">Uncharacterized protein</fullName>
    </submittedName>
</protein>
<accession>A0A226X390</accession>
<proteinExistence type="predicted"/>
<sequence>MRYDDRIAEVLGAARGNRVMIRSVHPDGITRLTAVKWINLVPLGEQLF</sequence>
<organism evidence="1 2">
    <name type="scientific">Caballeronia sordidicola</name>
    <name type="common">Burkholderia sordidicola</name>
    <dbReference type="NCBI Taxonomy" id="196367"/>
    <lineage>
        <taxon>Bacteria</taxon>
        <taxon>Pseudomonadati</taxon>
        <taxon>Pseudomonadota</taxon>
        <taxon>Betaproteobacteria</taxon>
        <taxon>Burkholderiales</taxon>
        <taxon>Burkholderiaceae</taxon>
        <taxon>Caballeronia</taxon>
    </lineage>
</organism>
<dbReference type="Proteomes" id="UP000214720">
    <property type="component" value="Unassembled WGS sequence"/>
</dbReference>
<name>A0A226X390_CABSO</name>
<gene>
    <name evidence="1" type="ORF">BSU04_16795</name>
</gene>
<reference evidence="2" key="1">
    <citation type="submission" date="2017-01" db="EMBL/GenBank/DDBJ databases">
        <title>Genome Analysis of Deinococcus marmoris KOPRI26562.</title>
        <authorList>
            <person name="Kim J.H."/>
            <person name="Oh H.-M."/>
        </authorList>
    </citation>
    <scope>NUCLEOTIDE SEQUENCE [LARGE SCALE GENOMIC DNA]</scope>
    <source>
        <strain evidence="2">PAMC 26633</strain>
    </source>
</reference>